<accession>A0ACC5ZY29</accession>
<evidence type="ECO:0000313" key="1">
    <source>
        <dbReference type="EMBL" id="MCM2563113.1"/>
    </source>
</evidence>
<dbReference type="EC" id="5.2.1.2" evidence="1"/>
<keyword evidence="1" id="KW-0413">Isomerase</keyword>
<reference evidence="1" key="1">
    <citation type="submission" date="2022-06" db="EMBL/GenBank/DDBJ databases">
        <title>Lutimaribacter sp. EGI FJ00013, a novel bacterium isolated from a salt lake sediment enrichment.</title>
        <authorList>
            <person name="Gao L."/>
            <person name="Fang B.-Z."/>
            <person name="Li W.-J."/>
        </authorList>
    </citation>
    <scope>NUCLEOTIDE SEQUENCE</scope>
    <source>
        <strain evidence="1">EGI FJ00013</strain>
    </source>
</reference>
<protein>
    <submittedName>
        <fullName evidence="1">Maleylacetoacetate isomerase</fullName>
        <ecNumber evidence="1">5.2.1.2</ecNumber>
    </submittedName>
</protein>
<evidence type="ECO:0000313" key="2">
    <source>
        <dbReference type="Proteomes" id="UP001203036"/>
    </source>
</evidence>
<proteinExistence type="predicted"/>
<dbReference type="Proteomes" id="UP001203036">
    <property type="component" value="Unassembled WGS sequence"/>
</dbReference>
<organism evidence="1 2">
    <name type="scientific">Lutimaribacter degradans</name>
    <dbReference type="NCBI Taxonomy" id="2945989"/>
    <lineage>
        <taxon>Bacteria</taxon>
        <taxon>Pseudomonadati</taxon>
        <taxon>Pseudomonadota</taxon>
        <taxon>Alphaproteobacteria</taxon>
        <taxon>Rhodobacterales</taxon>
        <taxon>Roseobacteraceae</taxon>
        <taxon>Lutimaribacter</taxon>
    </lineage>
</organism>
<keyword evidence="2" id="KW-1185">Reference proteome</keyword>
<comment type="caution">
    <text evidence="1">The sequence shown here is derived from an EMBL/GenBank/DDBJ whole genome shotgun (WGS) entry which is preliminary data.</text>
</comment>
<dbReference type="EMBL" id="JAMQGO010000009">
    <property type="protein sequence ID" value="MCM2563113.1"/>
    <property type="molecule type" value="Genomic_DNA"/>
</dbReference>
<sequence>MKLYSYWRSTTSVRVRIALNLKGVDYELETIDLTKGEQRAEGYAALNPAKGVPTLVLDDGTALTQSMAILDYIDTAWPEPPLYPADPRERALVDAAAHAIALDIHPVNNLKVLGYLKSRLGHGQDETLDWMRHWMHEGFTAFQQMIRPDTPFCFGDQIGMADLCLVGQMVNARRWGLDLAPFARLVEIDARAREIDAVQRGMPENQPDAQPT</sequence>
<name>A0ACC5ZY29_9RHOB</name>
<gene>
    <name evidence="1" type="primary">maiA</name>
    <name evidence="1" type="ORF">M8744_13235</name>
</gene>